<protein>
    <recommendedName>
        <fullName evidence="3">RHS repeat-associated core domain-containing protein</fullName>
    </recommendedName>
</protein>
<keyword evidence="2" id="KW-1185">Reference proteome</keyword>
<evidence type="ECO:0008006" key="3">
    <source>
        <dbReference type="Google" id="ProtNLM"/>
    </source>
</evidence>
<reference evidence="2" key="1">
    <citation type="submission" date="2019-07" db="EMBL/GenBank/DDBJ databases">
        <title>Chitinimonas sp. nov., isolated from Ny-Alesund, arctica soil.</title>
        <authorList>
            <person name="Xu Q."/>
            <person name="Peng F."/>
        </authorList>
    </citation>
    <scope>NUCLEOTIDE SEQUENCE [LARGE SCALE GENOMIC DNA]</scope>
    <source>
        <strain evidence="2">R3-44</strain>
    </source>
</reference>
<organism evidence="1 2">
    <name type="scientific">Chitinimonas arctica</name>
    <dbReference type="NCBI Taxonomy" id="2594795"/>
    <lineage>
        <taxon>Bacteria</taxon>
        <taxon>Pseudomonadati</taxon>
        <taxon>Pseudomonadota</taxon>
        <taxon>Betaproteobacteria</taxon>
        <taxon>Neisseriales</taxon>
        <taxon>Chitinibacteraceae</taxon>
        <taxon>Chitinimonas</taxon>
    </lineage>
</organism>
<gene>
    <name evidence="1" type="ORF">FNU76_22070</name>
</gene>
<dbReference type="AlphaFoldDB" id="A0A516SMP7"/>
<accession>A0A516SMP7</accession>
<dbReference type="InterPro" id="IPR022385">
    <property type="entry name" value="Rhs_assc_core"/>
</dbReference>
<sequence length="137" mass="15526">MQSDPIGLAGGLNTYAYVNGNPLSAIDPRGLDAWWPNSGWNRDAGRRRDALDRAYDAVHNPWEAPTSKDTMNMAAYDRTGALAQWQVWRRMRRRVPHAELSRRTLNSWQSKQGIAPGTLMQGHPLKKPFVRLKLMAT</sequence>
<name>A0A516SMP7_9NEIS</name>
<proteinExistence type="predicted"/>
<dbReference type="Proteomes" id="UP000317550">
    <property type="component" value="Chromosome"/>
</dbReference>
<dbReference type="OrthoDB" id="166951at2"/>
<dbReference type="Gene3D" id="2.180.10.10">
    <property type="entry name" value="RHS repeat-associated core"/>
    <property type="match status" value="1"/>
</dbReference>
<dbReference type="KEGG" id="cari:FNU76_22070"/>
<dbReference type="NCBIfam" id="TIGR03696">
    <property type="entry name" value="Rhs_assc_core"/>
    <property type="match status" value="1"/>
</dbReference>
<evidence type="ECO:0000313" key="2">
    <source>
        <dbReference type="Proteomes" id="UP000317550"/>
    </source>
</evidence>
<dbReference type="EMBL" id="CP041730">
    <property type="protein sequence ID" value="QDQ29426.1"/>
    <property type="molecule type" value="Genomic_DNA"/>
</dbReference>
<evidence type="ECO:0000313" key="1">
    <source>
        <dbReference type="EMBL" id="QDQ29426.1"/>
    </source>
</evidence>